<dbReference type="Proteomes" id="UP001046870">
    <property type="component" value="Chromosome 16"/>
</dbReference>
<comment type="caution">
    <text evidence="16">The sequence shown here is derived from an EMBL/GenBank/DDBJ whole genome shotgun (WGS) entry which is preliminary data.</text>
</comment>
<dbReference type="GO" id="GO:0005737">
    <property type="term" value="C:cytoplasm"/>
    <property type="evidence" value="ECO:0007669"/>
    <property type="project" value="TreeGrafter"/>
</dbReference>
<dbReference type="GO" id="GO:0030027">
    <property type="term" value="C:lamellipodium"/>
    <property type="evidence" value="ECO:0007669"/>
    <property type="project" value="UniProtKB-SubCell"/>
</dbReference>
<evidence type="ECO:0000256" key="1">
    <source>
        <dbReference type="ARBA" id="ARBA00004245"/>
    </source>
</evidence>
<feature type="compositionally biased region" description="Pro residues" evidence="15">
    <location>
        <begin position="353"/>
        <end position="372"/>
    </location>
</feature>
<evidence type="ECO:0000256" key="9">
    <source>
        <dbReference type="ARBA" id="ARBA00022473"/>
    </source>
</evidence>
<gene>
    <name evidence="16" type="ORF">MATL_G00185950</name>
</gene>
<keyword evidence="9" id="KW-0217">Developmental protein</keyword>
<keyword evidence="13" id="KW-0966">Cell projection</keyword>
<evidence type="ECO:0000256" key="3">
    <source>
        <dbReference type="ARBA" id="ARBA00004486"/>
    </source>
</evidence>
<evidence type="ECO:0000313" key="17">
    <source>
        <dbReference type="Proteomes" id="UP001046870"/>
    </source>
</evidence>
<feature type="coiled-coil region" evidence="14">
    <location>
        <begin position="17"/>
        <end position="100"/>
    </location>
</feature>
<dbReference type="PANTHER" id="PTHR46606">
    <property type="entry name" value="SHOOTIN-1"/>
    <property type="match status" value="1"/>
</dbReference>
<protein>
    <recommendedName>
        <fullName evidence="8">Shootin-1</fullName>
    </recommendedName>
</protein>
<feature type="compositionally biased region" description="Low complexity" evidence="15">
    <location>
        <begin position="373"/>
        <end position="383"/>
    </location>
</feature>
<evidence type="ECO:0000256" key="4">
    <source>
        <dbReference type="ARBA" id="ARBA00004489"/>
    </source>
</evidence>
<dbReference type="AlphaFoldDB" id="A0A9D3PMR8"/>
<dbReference type="EMBL" id="JAFDVH010000016">
    <property type="protein sequence ID" value="KAG7462549.1"/>
    <property type="molecule type" value="Genomic_DNA"/>
</dbReference>
<evidence type="ECO:0000256" key="5">
    <source>
        <dbReference type="ARBA" id="ARBA00004510"/>
    </source>
</evidence>
<keyword evidence="11 14" id="KW-0175">Coiled coil</keyword>
<feature type="compositionally biased region" description="Polar residues" evidence="15">
    <location>
        <begin position="499"/>
        <end position="509"/>
    </location>
</feature>
<dbReference type="GO" id="GO:0048812">
    <property type="term" value="P:neuron projection morphogenesis"/>
    <property type="evidence" value="ECO:0007669"/>
    <property type="project" value="TreeGrafter"/>
</dbReference>
<dbReference type="GO" id="GO:0005856">
    <property type="term" value="C:cytoskeleton"/>
    <property type="evidence" value="ECO:0007669"/>
    <property type="project" value="UniProtKB-SubCell"/>
</dbReference>
<comment type="subcellular location">
    <subcellularLocation>
        <location evidence="4">Cell projection</location>
        <location evidence="4">Axon</location>
    </subcellularLocation>
    <subcellularLocation>
        <location evidence="3">Cell projection</location>
        <location evidence="3">Filopodium</location>
    </subcellularLocation>
    <subcellularLocation>
        <location evidence="6">Cell projection</location>
        <location evidence="6">Growth cone</location>
    </subcellularLocation>
    <subcellularLocation>
        <location evidence="5">Cell projection</location>
        <location evidence="5">Lamellipodium</location>
    </subcellularLocation>
    <subcellularLocation>
        <location evidence="1">Cytoplasm</location>
        <location evidence="1">Cytoskeleton</location>
    </subcellularLocation>
    <subcellularLocation>
        <location evidence="2">Perikaryon</location>
    </subcellularLocation>
</comment>
<dbReference type="GO" id="GO:0043204">
    <property type="term" value="C:perikaryon"/>
    <property type="evidence" value="ECO:0007669"/>
    <property type="project" value="UniProtKB-SubCell"/>
</dbReference>
<keyword evidence="17" id="KW-1185">Reference proteome</keyword>
<dbReference type="InterPro" id="IPR024849">
    <property type="entry name" value="Shootin-1"/>
</dbReference>
<keyword evidence="12" id="KW-0206">Cytoskeleton</keyword>
<evidence type="ECO:0000256" key="7">
    <source>
        <dbReference type="ARBA" id="ARBA00010041"/>
    </source>
</evidence>
<feature type="region of interest" description="Disordered" evidence="15">
    <location>
        <begin position="428"/>
        <end position="568"/>
    </location>
</feature>
<dbReference type="SUPFAM" id="SSF101447">
    <property type="entry name" value="Formin homology 2 domain (FH2 domain)"/>
    <property type="match status" value="1"/>
</dbReference>
<dbReference type="PANTHER" id="PTHR46606:SF3">
    <property type="entry name" value="SHOOTIN-1"/>
    <property type="match status" value="1"/>
</dbReference>
<evidence type="ECO:0000256" key="8">
    <source>
        <dbReference type="ARBA" id="ARBA00017666"/>
    </source>
</evidence>
<evidence type="ECO:0000256" key="10">
    <source>
        <dbReference type="ARBA" id="ARBA00022490"/>
    </source>
</evidence>
<evidence type="ECO:0000256" key="13">
    <source>
        <dbReference type="ARBA" id="ARBA00023273"/>
    </source>
</evidence>
<feature type="coiled-coil region" evidence="14">
    <location>
        <begin position="263"/>
        <end position="331"/>
    </location>
</feature>
<evidence type="ECO:0000256" key="6">
    <source>
        <dbReference type="ARBA" id="ARBA00004624"/>
    </source>
</evidence>
<name>A0A9D3PMR8_MEGAT</name>
<proteinExistence type="inferred from homology"/>
<dbReference type="GO" id="GO:0030175">
    <property type="term" value="C:filopodium"/>
    <property type="evidence" value="ECO:0007669"/>
    <property type="project" value="UniProtKB-SubCell"/>
</dbReference>
<evidence type="ECO:0000256" key="2">
    <source>
        <dbReference type="ARBA" id="ARBA00004484"/>
    </source>
</evidence>
<keyword evidence="10" id="KW-0963">Cytoplasm</keyword>
<evidence type="ECO:0000313" key="16">
    <source>
        <dbReference type="EMBL" id="KAG7462549.1"/>
    </source>
</evidence>
<evidence type="ECO:0000256" key="14">
    <source>
        <dbReference type="SAM" id="Coils"/>
    </source>
</evidence>
<dbReference type="GO" id="GO:0044295">
    <property type="term" value="C:axonal growth cone"/>
    <property type="evidence" value="ECO:0007669"/>
    <property type="project" value="TreeGrafter"/>
</dbReference>
<feature type="compositionally biased region" description="Basic and acidic residues" evidence="15">
    <location>
        <begin position="557"/>
        <end position="568"/>
    </location>
</feature>
<dbReference type="OrthoDB" id="6111338at2759"/>
<organism evidence="16 17">
    <name type="scientific">Megalops atlanticus</name>
    <name type="common">Tarpon</name>
    <name type="synonym">Clupea gigantea</name>
    <dbReference type="NCBI Taxonomy" id="7932"/>
    <lineage>
        <taxon>Eukaryota</taxon>
        <taxon>Metazoa</taxon>
        <taxon>Chordata</taxon>
        <taxon>Craniata</taxon>
        <taxon>Vertebrata</taxon>
        <taxon>Euteleostomi</taxon>
        <taxon>Actinopterygii</taxon>
        <taxon>Neopterygii</taxon>
        <taxon>Teleostei</taxon>
        <taxon>Elopiformes</taxon>
        <taxon>Megalopidae</taxon>
        <taxon>Megalops</taxon>
    </lineage>
</organism>
<evidence type="ECO:0000256" key="15">
    <source>
        <dbReference type="SAM" id="MobiDB-lite"/>
    </source>
</evidence>
<accession>A0A9D3PMR8</accession>
<evidence type="ECO:0000256" key="11">
    <source>
        <dbReference type="ARBA" id="ARBA00023054"/>
    </source>
</evidence>
<feature type="region of interest" description="Disordered" evidence="15">
    <location>
        <begin position="349"/>
        <end position="415"/>
    </location>
</feature>
<sequence length="568" mass="63965">MESVEEAKQMEIITELSKQAVHEYQGLQEEHEKTKMECESAQKERDSAVKKLKEFQRVSEMVIEEVSLIQESLEIEKSCRQSAEALASKLNRQNRSLKRKSMLYLSRLGPEVIAEINTEDEDEETSVESEQGTETCSSTHCQKIITELRDKLTLVLDEKRQTAIELAEAKEGLKTTREELLKEKHHNTTLIAEAIQQKKLLAKYNRVSLLALEEYEVLQENLELEKDLRAEAEKFAREMLVEQKKLNRQSQILLQNVSPSGALQEALSDVARLTQALETQKLEHQKQMKEIQEQLQSSELRKEVEALRRQVELLEEEKKECEDRCAKAEVAAKDMRFTVDELQKKLQLAVNPPSAPPPPPPPAPPPPPPPAPSASNPLSSLLSMMRKKKQANNDIPLVVQDSPEKDAETKMSNVRQQAVEEMMDRIKKGVQLRRVNHASSRTKQLQKEKMPPNSAVQELKGILDTFKRPTPAQHKAGTPVGSSETELERVLQRRRCAFDTTQDNRSQPSVDPFPSSVLDLTRVKGTQPSSKEPSGAEMGPSEPTADKLNGAPTEVDSTGKEDETNGGT</sequence>
<evidence type="ECO:0000256" key="12">
    <source>
        <dbReference type="ARBA" id="ARBA00023212"/>
    </source>
</evidence>
<comment type="similarity">
    <text evidence="7">Belongs to the shootin family.</text>
</comment>
<reference evidence="16" key="1">
    <citation type="submission" date="2021-01" db="EMBL/GenBank/DDBJ databases">
        <authorList>
            <person name="Zahm M."/>
            <person name="Roques C."/>
            <person name="Cabau C."/>
            <person name="Klopp C."/>
            <person name="Donnadieu C."/>
            <person name="Jouanno E."/>
            <person name="Lampietro C."/>
            <person name="Louis A."/>
            <person name="Herpin A."/>
            <person name="Echchiki A."/>
            <person name="Berthelot C."/>
            <person name="Parey E."/>
            <person name="Roest-Crollius H."/>
            <person name="Braasch I."/>
            <person name="Postlethwait J."/>
            <person name="Bobe J."/>
            <person name="Montfort J."/>
            <person name="Bouchez O."/>
            <person name="Begum T."/>
            <person name="Mejri S."/>
            <person name="Adams A."/>
            <person name="Chen W.-J."/>
            <person name="Guiguen Y."/>
        </authorList>
    </citation>
    <scope>NUCLEOTIDE SEQUENCE</scope>
    <source>
        <strain evidence="16">YG-15Mar2019-1</strain>
        <tissue evidence="16">Brain</tissue>
    </source>
</reference>
<dbReference type="GO" id="GO:2001224">
    <property type="term" value="P:positive regulation of neuron migration"/>
    <property type="evidence" value="ECO:0007669"/>
    <property type="project" value="TreeGrafter"/>
</dbReference>